<accession>A0ABP6REJ1</accession>
<evidence type="ECO:0000313" key="2">
    <source>
        <dbReference type="EMBL" id="GAA3284662.1"/>
    </source>
</evidence>
<reference evidence="3" key="1">
    <citation type="journal article" date="2019" name="Int. J. Syst. Evol. Microbiol.">
        <title>The Global Catalogue of Microorganisms (GCM) 10K type strain sequencing project: providing services to taxonomists for standard genome sequencing and annotation.</title>
        <authorList>
            <consortium name="The Broad Institute Genomics Platform"/>
            <consortium name="The Broad Institute Genome Sequencing Center for Infectious Disease"/>
            <person name="Wu L."/>
            <person name="Ma J."/>
        </authorList>
    </citation>
    <scope>NUCLEOTIDE SEQUENCE [LARGE SCALE GENOMIC DNA]</scope>
    <source>
        <strain evidence="3">JCM 11483</strain>
    </source>
</reference>
<dbReference type="PANTHER" id="PTHR31377:SF0">
    <property type="entry name" value="AGMATINE DEIMINASE-RELATED"/>
    <property type="match status" value="1"/>
</dbReference>
<dbReference type="RefSeq" id="WP_344719965.1">
    <property type="nucleotide sequence ID" value="NZ_BAAAYG010000005.1"/>
</dbReference>
<evidence type="ECO:0000313" key="3">
    <source>
        <dbReference type="Proteomes" id="UP001501736"/>
    </source>
</evidence>
<keyword evidence="1" id="KW-0378">Hydrolase</keyword>
<gene>
    <name evidence="2" type="ORF">GCM10020260_15670</name>
</gene>
<dbReference type="PANTHER" id="PTHR31377">
    <property type="entry name" value="AGMATINE DEIMINASE-RELATED"/>
    <property type="match status" value="1"/>
</dbReference>
<dbReference type="EMBL" id="BAAAYG010000005">
    <property type="protein sequence ID" value="GAA3284662.1"/>
    <property type="molecule type" value="Genomic_DNA"/>
</dbReference>
<dbReference type="Proteomes" id="UP001501736">
    <property type="component" value="Unassembled WGS sequence"/>
</dbReference>
<name>A0ABP6REJ1_9MICC</name>
<keyword evidence="3" id="KW-1185">Reference proteome</keyword>
<evidence type="ECO:0000256" key="1">
    <source>
        <dbReference type="ARBA" id="ARBA00022801"/>
    </source>
</evidence>
<dbReference type="Gene3D" id="3.75.10.10">
    <property type="entry name" value="L-arginine/glycine Amidinotransferase, Chain A"/>
    <property type="match status" value="1"/>
</dbReference>
<dbReference type="SUPFAM" id="SSF55909">
    <property type="entry name" value="Pentein"/>
    <property type="match status" value="1"/>
</dbReference>
<comment type="caution">
    <text evidence="2">The sequence shown here is derived from an EMBL/GenBank/DDBJ whole genome shotgun (WGS) entry which is preliminary data.</text>
</comment>
<organism evidence="2 3">
    <name type="scientific">Nesterenkonia halobia</name>
    <dbReference type="NCBI Taxonomy" id="37922"/>
    <lineage>
        <taxon>Bacteria</taxon>
        <taxon>Bacillati</taxon>
        <taxon>Actinomycetota</taxon>
        <taxon>Actinomycetes</taxon>
        <taxon>Micrococcales</taxon>
        <taxon>Micrococcaceae</taxon>
        <taxon>Nesterenkonia</taxon>
    </lineage>
</organism>
<sequence>MTSTAPSSSSPSSTAAVTVMPPEWAPHDRTWMAFPPANETFGPQGSESLARARRAWSRVARTIAAAEPVAVLADPADVDAARRALGEVAEILPVSLDDAWMRDIGLTFVHTAAGDVAGVDWLFNGWGDQPWAPHERDAQVGAAMAGPAGVERIGSRLVNEGGAFHVDGRGTVLLTRTVQCDPDRNPDLTAEQIEQEIHARLGTRHAVWFPRGLTRDYEEFGTRGHVDMFACFTPSGAVLLHRQDDPAHPDHEVTRQMREVLEAAADAAGRPLRIIDVPAPRTLRDEGEFVDWTYINHYVADGVVVLCGYDDPHDEQAAAILAEAYPDRRVELVDARDILRFGGGIHCITQQQPRARGAERADGADSEVRG</sequence>
<protein>
    <submittedName>
        <fullName evidence="2">Agmatine deiminase family protein</fullName>
    </submittedName>
</protein>
<proteinExistence type="predicted"/>
<dbReference type="InterPro" id="IPR007466">
    <property type="entry name" value="Peptidyl-Arg-deiminase_porph"/>
</dbReference>
<dbReference type="Pfam" id="PF04371">
    <property type="entry name" value="PAD_porph"/>
    <property type="match status" value="1"/>
</dbReference>